<gene>
    <name evidence="1" type="ORF">VR44_25225</name>
</gene>
<dbReference type="AlphaFoldDB" id="A0A0F4J2G8"/>
<reference evidence="1 2" key="1">
    <citation type="submission" date="2015-02" db="EMBL/GenBank/DDBJ databases">
        <authorList>
            <person name="Ju K.-S."/>
            <person name="Doroghazi J.R."/>
            <person name="Metcalf W."/>
        </authorList>
    </citation>
    <scope>NUCLEOTIDE SEQUENCE [LARGE SCALE GENOMIC DNA]</scope>
    <source>
        <strain evidence="1 2">NRRL ISP-5550</strain>
    </source>
</reference>
<dbReference type="PATRIC" id="fig|68223.7.peg.1140"/>
<sequence length="69" mass="6778">MPSADQHFGLVFCGGGPAALGPIIAAARSGRLDALLDLGIALVEPGPVGPGGLAHYRIGANSLGGPFLE</sequence>
<evidence type="ECO:0000313" key="1">
    <source>
        <dbReference type="EMBL" id="KJY28492.1"/>
    </source>
</evidence>
<evidence type="ECO:0000313" key="2">
    <source>
        <dbReference type="Proteomes" id="UP000033551"/>
    </source>
</evidence>
<dbReference type="STRING" id="68223.GCA_002028425_00534"/>
<keyword evidence="2" id="KW-1185">Reference proteome</keyword>
<feature type="non-terminal residue" evidence="1">
    <location>
        <position position="69"/>
    </location>
</feature>
<organism evidence="1 2">
    <name type="scientific">Streptomyces katrae</name>
    <dbReference type="NCBI Taxonomy" id="68223"/>
    <lineage>
        <taxon>Bacteria</taxon>
        <taxon>Bacillati</taxon>
        <taxon>Actinomycetota</taxon>
        <taxon>Actinomycetes</taxon>
        <taxon>Kitasatosporales</taxon>
        <taxon>Streptomycetaceae</taxon>
        <taxon>Streptomyces</taxon>
    </lineage>
</organism>
<name>A0A0F4J2G8_9ACTN</name>
<comment type="caution">
    <text evidence="1">The sequence shown here is derived from an EMBL/GenBank/DDBJ whole genome shotgun (WGS) entry which is preliminary data.</text>
</comment>
<proteinExistence type="predicted"/>
<protein>
    <submittedName>
        <fullName evidence="1">Uncharacterized protein</fullName>
    </submittedName>
</protein>
<accession>A0A0F4J2G8</accession>
<dbReference type="EMBL" id="JZWV01000725">
    <property type="protein sequence ID" value="KJY28492.1"/>
    <property type="molecule type" value="Genomic_DNA"/>
</dbReference>
<dbReference type="Proteomes" id="UP000033551">
    <property type="component" value="Unassembled WGS sequence"/>
</dbReference>